<evidence type="ECO:0000256" key="1">
    <source>
        <dbReference type="ARBA" id="ARBA00009182"/>
    </source>
</evidence>
<keyword evidence="5 7" id="KW-0547">Nucleotide-binding</keyword>
<sequence>MNLHEYQAKKILATFGVKVPYSINALNIEETVYAAKKVFKKTKEYICVIKAQIHAGGRGKGGGIKISKYIDDVYKKSSNILGRRLVTNQTNNKGKIVNQVLISEYVLNTEKENEYYISIFYDRNIYKNIILYSKEGGLEIESKSRYKKIFFQKIDPYIGIQDFLIRKIAFNLKIKDSAFIRFKTFIRNIYNAYIYSDASLLEINPVFITKNNEILAIDAKVILDDNALFRHMDYKEMYDEKEYDLIELEAKKAGLNYLKLDGEVACMVNGAGLAMSTMDMIKLYGANPANFLDLGGKADSKCIKKGFDIILKDKKVKIILINIFGGIVRCDIVAEGIINYFNKSINKKIILRLEGTNVNLAKKLINNSILNNSIIYVTSLEEAANQIKKIINV</sequence>
<proteinExistence type="inferred from homology"/>
<feature type="binding site" evidence="7">
    <location>
        <position position="269"/>
    </location>
    <ligand>
        <name>substrate</name>
        <note>ligand shared with subunit alpha</note>
    </ligand>
</feature>
<comment type="caution">
    <text evidence="7">Lacks conserved residue(s) required for the propagation of feature annotation.</text>
</comment>
<dbReference type="PROSITE" id="PS01217">
    <property type="entry name" value="SUCCINYL_COA_LIG_3"/>
    <property type="match status" value="1"/>
</dbReference>
<dbReference type="NCBIfam" id="NF001913">
    <property type="entry name" value="PRK00696.1"/>
    <property type="match status" value="1"/>
</dbReference>
<dbReference type="GO" id="GO:0006099">
    <property type="term" value="P:tricarboxylic acid cycle"/>
    <property type="evidence" value="ECO:0007669"/>
    <property type="project" value="UniProtKB-UniRule"/>
</dbReference>
<feature type="binding site" evidence="7">
    <location>
        <position position="106"/>
    </location>
    <ligand>
        <name>ATP</name>
        <dbReference type="ChEBI" id="CHEBI:30616"/>
    </ligand>
</feature>
<dbReference type="Gene3D" id="3.30.470.20">
    <property type="entry name" value="ATP-grasp fold, B domain"/>
    <property type="match status" value="1"/>
</dbReference>
<feature type="domain" description="ATP-citrate synthase/succinyl-CoA ligase C-terminal" evidence="8">
    <location>
        <begin position="267"/>
        <end position="390"/>
    </location>
</feature>
<evidence type="ECO:0000313" key="11">
    <source>
        <dbReference type="Proteomes" id="UP000265496"/>
    </source>
</evidence>
<dbReference type="EC" id="6.2.1.5" evidence="7"/>
<dbReference type="Proteomes" id="UP000265496">
    <property type="component" value="Unassembled WGS sequence"/>
</dbReference>
<dbReference type="UniPathway" id="UPA00223">
    <property type="reaction ID" value="UER00999"/>
</dbReference>
<feature type="binding site" evidence="7">
    <location>
        <position position="114"/>
    </location>
    <ligand>
        <name>ATP</name>
        <dbReference type="ChEBI" id="CHEBI:30616"/>
    </ligand>
</feature>
<protein>
    <recommendedName>
        <fullName evidence="7">Succinate--CoA ligase [ADP-forming] subunit beta</fullName>
        <ecNumber evidence="7">6.2.1.5</ecNumber>
    </recommendedName>
    <alternativeName>
        <fullName evidence="7">Succinyl-CoA synthetase subunit beta</fullName>
        <shortName evidence="7">SCS-beta</shortName>
    </alternativeName>
</protein>
<feature type="binding site" evidence="7">
    <location>
        <position position="218"/>
    </location>
    <ligand>
        <name>Mg(2+)</name>
        <dbReference type="ChEBI" id="CHEBI:18420"/>
    </ligand>
</feature>
<dbReference type="InterPro" id="IPR016102">
    <property type="entry name" value="Succinyl-CoA_synth-like"/>
</dbReference>
<dbReference type="SUPFAM" id="SSF56059">
    <property type="entry name" value="Glutathione synthetase ATP-binding domain-like"/>
    <property type="match status" value="1"/>
</dbReference>
<evidence type="ECO:0000256" key="5">
    <source>
        <dbReference type="ARBA" id="ARBA00022741"/>
    </source>
</evidence>
<keyword evidence="7" id="KW-0067">ATP-binding</keyword>
<dbReference type="InterPro" id="IPR017866">
    <property type="entry name" value="Succ-CoA_synthase_bsu_CS"/>
</dbReference>
<dbReference type="PANTHER" id="PTHR11815:SF10">
    <property type="entry name" value="SUCCINATE--COA LIGASE [GDP-FORMING] SUBUNIT BETA, MITOCHONDRIAL"/>
    <property type="match status" value="1"/>
</dbReference>
<dbReference type="GO" id="GO:0042709">
    <property type="term" value="C:succinate-CoA ligase complex"/>
    <property type="evidence" value="ECO:0007669"/>
    <property type="project" value="TreeGrafter"/>
</dbReference>
<evidence type="ECO:0000259" key="8">
    <source>
        <dbReference type="Pfam" id="PF00549"/>
    </source>
</evidence>
<accession>A0A3A1MLW1</accession>
<comment type="pathway">
    <text evidence="7">Carbohydrate metabolism; tricarboxylic acid cycle; succinate from succinyl-CoA (ligase route): step 1/1.</text>
</comment>
<feature type="binding site" evidence="7">
    <location>
        <begin position="326"/>
        <end position="328"/>
    </location>
    <ligand>
        <name>substrate</name>
        <note>ligand shared with subunit alpha</note>
    </ligand>
</feature>
<comment type="catalytic activity">
    <reaction evidence="7">
        <text>GTP + succinate + CoA = succinyl-CoA + GDP + phosphate</text>
        <dbReference type="Rhea" id="RHEA:22120"/>
        <dbReference type="ChEBI" id="CHEBI:30031"/>
        <dbReference type="ChEBI" id="CHEBI:37565"/>
        <dbReference type="ChEBI" id="CHEBI:43474"/>
        <dbReference type="ChEBI" id="CHEBI:57287"/>
        <dbReference type="ChEBI" id="CHEBI:57292"/>
        <dbReference type="ChEBI" id="CHEBI:58189"/>
    </reaction>
</comment>
<keyword evidence="3 7" id="KW-0436">Ligase</keyword>
<dbReference type="InterPro" id="IPR013815">
    <property type="entry name" value="ATP_grasp_subdomain_1"/>
</dbReference>
<keyword evidence="4 7" id="KW-0479">Metal-binding</keyword>
<comment type="subunit">
    <text evidence="7">Heterotetramer of two alpha and two beta subunits.</text>
</comment>
<dbReference type="GO" id="GO:0005524">
    <property type="term" value="F:ATP binding"/>
    <property type="evidence" value="ECO:0007669"/>
    <property type="project" value="UniProtKB-UniRule"/>
</dbReference>
<comment type="similarity">
    <text evidence="1 7">Belongs to the succinate/malate CoA ligase beta subunit family.</text>
</comment>
<keyword evidence="6 7" id="KW-0460">Magnesium</keyword>
<comment type="catalytic activity">
    <reaction evidence="7">
        <text>succinate + ATP + CoA = succinyl-CoA + ADP + phosphate</text>
        <dbReference type="Rhea" id="RHEA:17661"/>
        <dbReference type="ChEBI" id="CHEBI:30031"/>
        <dbReference type="ChEBI" id="CHEBI:30616"/>
        <dbReference type="ChEBI" id="CHEBI:43474"/>
        <dbReference type="ChEBI" id="CHEBI:57287"/>
        <dbReference type="ChEBI" id="CHEBI:57292"/>
        <dbReference type="ChEBI" id="CHEBI:456216"/>
        <dbReference type="EC" id="6.2.1.5"/>
    </reaction>
</comment>
<feature type="binding site" evidence="7">
    <location>
        <begin position="57"/>
        <end position="59"/>
    </location>
    <ligand>
        <name>ATP</name>
        <dbReference type="ChEBI" id="CHEBI:30616"/>
    </ligand>
</feature>
<dbReference type="FunFam" id="3.40.50.261:FF:000001">
    <property type="entry name" value="Succinate--CoA ligase [ADP-forming] subunit beta"/>
    <property type="match status" value="1"/>
</dbReference>
<evidence type="ECO:0000256" key="6">
    <source>
        <dbReference type="ARBA" id="ARBA00022842"/>
    </source>
</evidence>
<dbReference type="FunFam" id="3.30.1490.20:FF:000002">
    <property type="entry name" value="Succinate--CoA ligase [ADP-forming] subunit beta"/>
    <property type="match status" value="1"/>
</dbReference>
<name>A0A3A1MLW1_9FLAO</name>
<dbReference type="Gene3D" id="3.40.50.261">
    <property type="entry name" value="Succinyl-CoA synthetase domains"/>
    <property type="match status" value="1"/>
</dbReference>
<comment type="cofactor">
    <cofactor evidence="7">
        <name>Mg(2+)</name>
        <dbReference type="ChEBI" id="CHEBI:18420"/>
    </cofactor>
    <text evidence="7">Binds 1 Mg(2+) ion per subunit.</text>
</comment>
<dbReference type="Gene3D" id="3.30.1490.20">
    <property type="entry name" value="ATP-grasp fold, A domain"/>
    <property type="match status" value="1"/>
</dbReference>
<dbReference type="FunFam" id="3.30.470.20:FF:000002">
    <property type="entry name" value="Succinate--CoA ligase [ADP-forming] subunit beta"/>
    <property type="match status" value="1"/>
</dbReference>
<gene>
    <name evidence="7" type="primary">sucC</name>
    <name evidence="10" type="ORF">D2A33_00385</name>
</gene>
<dbReference type="PANTHER" id="PTHR11815">
    <property type="entry name" value="SUCCINYL-COA SYNTHETASE BETA CHAIN"/>
    <property type="match status" value="1"/>
</dbReference>
<dbReference type="PIRSF" id="PIRSF001554">
    <property type="entry name" value="SucCS_beta"/>
    <property type="match status" value="1"/>
</dbReference>
<dbReference type="SUPFAM" id="SSF52210">
    <property type="entry name" value="Succinyl-CoA synthetase domains"/>
    <property type="match status" value="1"/>
</dbReference>
<comment type="function">
    <text evidence="7">Succinyl-CoA synthetase functions in the citric acid cycle (TCA), coupling the hydrolysis of succinyl-CoA to the synthesis of either ATP or GTP and thus represents the only step of substrate-level phosphorylation in the TCA. The beta subunit provides nucleotide specificity of the enzyme and binds the substrate succinate, while the binding sites for coenzyme A and phosphate are found in the alpha subunit.</text>
</comment>
<evidence type="ECO:0000313" key="10">
    <source>
        <dbReference type="EMBL" id="RIU86198.1"/>
    </source>
</evidence>
<dbReference type="Pfam" id="PF08442">
    <property type="entry name" value="ATP-grasp_2"/>
    <property type="match status" value="1"/>
</dbReference>
<dbReference type="InterPro" id="IPR013650">
    <property type="entry name" value="ATP-grasp_succ-CoA_synth-type"/>
</dbReference>
<organism evidence="10 11">
    <name type="scientific">Candidatus Karelsulcia muelleri</name>
    <dbReference type="NCBI Taxonomy" id="336810"/>
    <lineage>
        <taxon>Bacteria</taxon>
        <taxon>Pseudomonadati</taxon>
        <taxon>Bacteroidota</taxon>
        <taxon>Flavobacteriia</taxon>
        <taxon>Flavobacteriales</taxon>
        <taxon>Candidatus Karelsulcia</taxon>
    </lineage>
</organism>
<feature type="binding site" evidence="7">
    <location>
        <position position="204"/>
    </location>
    <ligand>
        <name>Mg(2+)</name>
        <dbReference type="ChEBI" id="CHEBI:18420"/>
    </ligand>
</feature>
<dbReference type="InterPro" id="IPR005811">
    <property type="entry name" value="SUCC_ACL_C"/>
</dbReference>
<dbReference type="NCBIfam" id="TIGR01016">
    <property type="entry name" value="sucCoAbeta"/>
    <property type="match status" value="1"/>
</dbReference>
<feature type="domain" description="ATP-grasp fold succinyl-CoA synthetase-type" evidence="9">
    <location>
        <begin position="2"/>
        <end position="206"/>
    </location>
</feature>
<comment type="caution">
    <text evidence="10">The sequence shown here is derived from an EMBL/GenBank/DDBJ whole genome shotgun (WGS) entry which is preliminary data.</text>
</comment>
<keyword evidence="2 7" id="KW-0816">Tricarboxylic acid cycle</keyword>
<dbReference type="AlphaFoldDB" id="A0A3A1MLW1"/>
<dbReference type="GO" id="GO:0006104">
    <property type="term" value="P:succinyl-CoA metabolic process"/>
    <property type="evidence" value="ECO:0007669"/>
    <property type="project" value="TreeGrafter"/>
</dbReference>
<dbReference type="GO" id="GO:0005829">
    <property type="term" value="C:cytosol"/>
    <property type="evidence" value="ECO:0007669"/>
    <property type="project" value="TreeGrafter"/>
</dbReference>
<evidence type="ECO:0000256" key="4">
    <source>
        <dbReference type="ARBA" id="ARBA00022723"/>
    </source>
</evidence>
<reference evidence="11" key="1">
    <citation type="submission" date="2018-08" db="EMBL/GenBank/DDBJ databases">
        <authorList>
            <person name="Dai Z."/>
        </authorList>
    </citation>
    <scope>NUCLEOTIDE SEQUENCE [LARGE SCALE GENOMIC DNA]</scope>
    <source>
        <strain evidence="11">KPTW1</strain>
    </source>
</reference>
<evidence type="ECO:0000256" key="3">
    <source>
        <dbReference type="ARBA" id="ARBA00022598"/>
    </source>
</evidence>
<dbReference type="Pfam" id="PF00549">
    <property type="entry name" value="Ligase_CoA"/>
    <property type="match status" value="1"/>
</dbReference>
<dbReference type="InterPro" id="IPR005809">
    <property type="entry name" value="Succ_CoA_ligase-like_bsu"/>
</dbReference>
<evidence type="ECO:0000256" key="7">
    <source>
        <dbReference type="HAMAP-Rule" id="MF_00558"/>
    </source>
</evidence>
<dbReference type="HAMAP" id="MF_00558">
    <property type="entry name" value="Succ_CoA_beta"/>
    <property type="match status" value="1"/>
</dbReference>
<dbReference type="EMBL" id="QWZP01000003">
    <property type="protein sequence ID" value="RIU86198.1"/>
    <property type="molecule type" value="Genomic_DNA"/>
</dbReference>
<evidence type="ECO:0000259" key="9">
    <source>
        <dbReference type="Pfam" id="PF08442"/>
    </source>
</evidence>
<dbReference type="GO" id="GO:0004776">
    <property type="term" value="F:succinate-CoA ligase (GDP-forming) activity"/>
    <property type="evidence" value="ECO:0007669"/>
    <property type="project" value="RHEA"/>
</dbReference>
<dbReference type="RefSeq" id="WP_158366019.1">
    <property type="nucleotide sequence ID" value="NZ_QWZP01000003.1"/>
</dbReference>
<dbReference type="GO" id="GO:0000287">
    <property type="term" value="F:magnesium ion binding"/>
    <property type="evidence" value="ECO:0007669"/>
    <property type="project" value="UniProtKB-UniRule"/>
</dbReference>
<reference evidence="10 11" key="2">
    <citation type="submission" date="2018-10" db="EMBL/GenBank/DDBJ databases">
        <title>Draft genome sequence of Candidatus Sulcia muelleri from Kolla paulula, a vector of Xylella fastidiosa causing Pierces disease of grapevine in Taiwan.</title>
        <authorList>
            <person name="Shih H.-T."/>
        </authorList>
    </citation>
    <scope>NUCLEOTIDE SEQUENCE [LARGE SCALE GENOMIC DNA]</scope>
    <source>
        <strain evidence="10 11">KPTW1</strain>
    </source>
</reference>
<evidence type="ECO:0000256" key="2">
    <source>
        <dbReference type="ARBA" id="ARBA00022532"/>
    </source>
</evidence>
<feature type="binding site" evidence="7">
    <location>
        <position position="50"/>
    </location>
    <ligand>
        <name>ATP</name>
        <dbReference type="ChEBI" id="CHEBI:30616"/>
    </ligand>
</feature>
<dbReference type="GO" id="GO:0004775">
    <property type="term" value="F:succinate-CoA ligase (ADP-forming) activity"/>
    <property type="evidence" value="ECO:0007669"/>
    <property type="project" value="UniProtKB-UniRule"/>
</dbReference>